<dbReference type="GO" id="GO:0005886">
    <property type="term" value="C:plasma membrane"/>
    <property type="evidence" value="ECO:0007669"/>
    <property type="project" value="UniProtKB-SubCell"/>
</dbReference>
<evidence type="ECO:0000256" key="5">
    <source>
        <dbReference type="ARBA" id="ARBA00023136"/>
    </source>
</evidence>
<feature type="transmembrane region" description="Helical" evidence="6">
    <location>
        <begin position="40"/>
        <end position="65"/>
    </location>
</feature>
<keyword evidence="3 6" id="KW-0812">Transmembrane</keyword>
<evidence type="ECO:0000256" key="2">
    <source>
        <dbReference type="ARBA" id="ARBA00022475"/>
    </source>
</evidence>
<protein>
    <submittedName>
        <fullName evidence="7">LysE family transporter</fullName>
    </submittedName>
</protein>
<proteinExistence type="predicted"/>
<dbReference type="AlphaFoldDB" id="A0A7X3LR55"/>
<evidence type="ECO:0000256" key="1">
    <source>
        <dbReference type="ARBA" id="ARBA00004651"/>
    </source>
</evidence>
<sequence length="207" mass="21929">MSIETWLLFIVVTIVPVMSPGPSAMLALSNTLRFGHGAAFFSALGNSAGMIVVGMVVSFGLAAVIAASAAAFLLLKLLGGAYLCYLGMRLWLGKSPLAGSVSSLDASPSRLRLVSEAFLVAVTNPKALFLISALFPPFLSSKSAYLPQVIILSLTYGGIVFAKHILISFASGWLRRYLHNPRVIRVVRRIIGSIMIAFGGSLALSSR</sequence>
<dbReference type="PANTHER" id="PTHR30086">
    <property type="entry name" value="ARGININE EXPORTER PROTEIN ARGO"/>
    <property type="match status" value="1"/>
</dbReference>
<comment type="caution">
    <text evidence="7">The sequence shown here is derived from an EMBL/GenBank/DDBJ whole genome shotgun (WGS) entry which is preliminary data.</text>
</comment>
<dbReference type="Proteomes" id="UP000433101">
    <property type="component" value="Unassembled WGS sequence"/>
</dbReference>
<organism evidence="7 8">
    <name type="scientific">Stappia sediminis</name>
    <dbReference type="NCBI Taxonomy" id="2692190"/>
    <lineage>
        <taxon>Bacteria</taxon>
        <taxon>Pseudomonadati</taxon>
        <taxon>Pseudomonadota</taxon>
        <taxon>Alphaproteobacteria</taxon>
        <taxon>Hyphomicrobiales</taxon>
        <taxon>Stappiaceae</taxon>
        <taxon>Stappia</taxon>
    </lineage>
</organism>
<keyword evidence="5 6" id="KW-0472">Membrane</keyword>
<comment type="subcellular location">
    <subcellularLocation>
        <location evidence="1">Cell membrane</location>
        <topology evidence="1">Multi-pass membrane protein</topology>
    </subcellularLocation>
</comment>
<keyword evidence="4 6" id="KW-1133">Transmembrane helix</keyword>
<name>A0A7X3LR55_9HYPH</name>
<feature type="transmembrane region" description="Helical" evidence="6">
    <location>
        <begin position="6"/>
        <end position="28"/>
    </location>
</feature>
<keyword evidence="8" id="KW-1185">Reference proteome</keyword>
<dbReference type="EMBL" id="WUMV01000001">
    <property type="protein sequence ID" value="MXN63578.1"/>
    <property type="molecule type" value="Genomic_DNA"/>
</dbReference>
<feature type="transmembrane region" description="Helical" evidence="6">
    <location>
        <begin position="150"/>
        <end position="174"/>
    </location>
</feature>
<evidence type="ECO:0000256" key="6">
    <source>
        <dbReference type="SAM" id="Phobius"/>
    </source>
</evidence>
<evidence type="ECO:0000256" key="4">
    <source>
        <dbReference type="ARBA" id="ARBA00022989"/>
    </source>
</evidence>
<evidence type="ECO:0000313" key="7">
    <source>
        <dbReference type="EMBL" id="MXN63578.1"/>
    </source>
</evidence>
<feature type="transmembrane region" description="Helical" evidence="6">
    <location>
        <begin position="186"/>
        <end position="204"/>
    </location>
</feature>
<evidence type="ECO:0000313" key="8">
    <source>
        <dbReference type="Proteomes" id="UP000433101"/>
    </source>
</evidence>
<dbReference type="PIRSF" id="PIRSF006324">
    <property type="entry name" value="LeuE"/>
    <property type="match status" value="1"/>
</dbReference>
<feature type="transmembrane region" description="Helical" evidence="6">
    <location>
        <begin position="71"/>
        <end position="92"/>
    </location>
</feature>
<accession>A0A7X3LR55</accession>
<gene>
    <name evidence="7" type="ORF">GR183_01565</name>
</gene>
<evidence type="ECO:0000256" key="3">
    <source>
        <dbReference type="ARBA" id="ARBA00022692"/>
    </source>
</evidence>
<reference evidence="7 8" key="1">
    <citation type="submission" date="2019-12" db="EMBL/GenBank/DDBJ databases">
        <authorList>
            <person name="Li M."/>
        </authorList>
    </citation>
    <scope>NUCLEOTIDE SEQUENCE [LARGE SCALE GENOMIC DNA]</scope>
    <source>
        <strain evidence="7 8">GBMRC 2046</strain>
    </source>
</reference>
<dbReference type="InterPro" id="IPR001123">
    <property type="entry name" value="LeuE-type"/>
</dbReference>
<dbReference type="GO" id="GO:0015171">
    <property type="term" value="F:amino acid transmembrane transporter activity"/>
    <property type="evidence" value="ECO:0007669"/>
    <property type="project" value="TreeGrafter"/>
</dbReference>
<dbReference type="RefSeq" id="WP_160773823.1">
    <property type="nucleotide sequence ID" value="NZ_WUMV01000001.1"/>
</dbReference>
<dbReference type="PANTHER" id="PTHR30086:SF20">
    <property type="entry name" value="ARGININE EXPORTER PROTEIN ARGO-RELATED"/>
    <property type="match status" value="1"/>
</dbReference>
<keyword evidence="2" id="KW-1003">Cell membrane</keyword>
<dbReference type="Pfam" id="PF01810">
    <property type="entry name" value="LysE"/>
    <property type="match status" value="1"/>
</dbReference>